<evidence type="ECO:0000256" key="1">
    <source>
        <dbReference type="SAM" id="MobiDB-lite"/>
    </source>
</evidence>
<dbReference type="EMBL" id="MN738797">
    <property type="protein sequence ID" value="QHT37481.1"/>
    <property type="molecule type" value="Genomic_DNA"/>
</dbReference>
<evidence type="ECO:0000313" key="2">
    <source>
        <dbReference type="EMBL" id="QHT37481.1"/>
    </source>
</evidence>
<accession>A0A6C0F9G2</accession>
<protein>
    <submittedName>
        <fullName evidence="2">Uncharacterized protein</fullName>
    </submittedName>
</protein>
<proteinExistence type="predicted"/>
<name>A0A6C0F9G2_9ZZZZ</name>
<organism evidence="2">
    <name type="scientific">viral metagenome</name>
    <dbReference type="NCBI Taxonomy" id="1070528"/>
    <lineage>
        <taxon>unclassified sequences</taxon>
        <taxon>metagenomes</taxon>
        <taxon>organismal metagenomes</taxon>
    </lineage>
</organism>
<sequence>MDFFRNNDNLSLDDYKEILENYDSKFEILFNLKEGMKIGKTAQETEKKEQKQETEKKEQKQELEKKEQKQELEKKEQETEQKETEQKETKETEQELEKELEQELEKELEKKEQELEKKEQELKQKRKKKLMIKGEYCIYNNNMYQKLSRWWYNENREKTFGYLDKDFTKFVKYLDLIKIEVQSFNSIYYKKLSNNIKKLINRIIPGLYNLKKTYSDEKKIVAKVDSIILILIDFKTEISKKKIKKKIIAKSFLVKMYNKSYENDTKKFSNEV</sequence>
<feature type="compositionally biased region" description="Basic and acidic residues" evidence="1">
    <location>
        <begin position="43"/>
        <end position="103"/>
    </location>
</feature>
<feature type="region of interest" description="Disordered" evidence="1">
    <location>
        <begin position="41"/>
        <end position="103"/>
    </location>
</feature>
<dbReference type="AlphaFoldDB" id="A0A6C0F9G2"/>
<reference evidence="2" key="1">
    <citation type="journal article" date="2020" name="Nature">
        <title>Giant virus diversity and host interactions through global metagenomics.</title>
        <authorList>
            <person name="Schulz F."/>
            <person name="Roux S."/>
            <person name="Paez-Espino D."/>
            <person name="Jungbluth S."/>
            <person name="Walsh D.A."/>
            <person name="Denef V.J."/>
            <person name="McMahon K.D."/>
            <person name="Konstantinidis K.T."/>
            <person name="Eloe-Fadrosh E.A."/>
            <person name="Kyrpides N.C."/>
            <person name="Woyke T."/>
        </authorList>
    </citation>
    <scope>NUCLEOTIDE SEQUENCE</scope>
    <source>
        <strain evidence="2">GVMAG-S-ERX555997-44</strain>
    </source>
</reference>